<gene>
    <name evidence="2" type="ORF">RFULGI_LOCUS10999</name>
</gene>
<feature type="compositionally biased region" description="Polar residues" evidence="1">
    <location>
        <begin position="37"/>
        <end position="52"/>
    </location>
</feature>
<dbReference type="AlphaFoldDB" id="A0A9N9N9P1"/>
<evidence type="ECO:0000313" key="3">
    <source>
        <dbReference type="Proteomes" id="UP000789396"/>
    </source>
</evidence>
<evidence type="ECO:0000313" key="2">
    <source>
        <dbReference type="EMBL" id="CAG8713479.1"/>
    </source>
</evidence>
<protein>
    <submittedName>
        <fullName evidence="2">16681_t:CDS:1</fullName>
    </submittedName>
</protein>
<name>A0A9N9N9P1_9GLOM</name>
<organism evidence="2 3">
    <name type="scientific">Racocetra fulgida</name>
    <dbReference type="NCBI Taxonomy" id="60492"/>
    <lineage>
        <taxon>Eukaryota</taxon>
        <taxon>Fungi</taxon>
        <taxon>Fungi incertae sedis</taxon>
        <taxon>Mucoromycota</taxon>
        <taxon>Glomeromycotina</taxon>
        <taxon>Glomeromycetes</taxon>
        <taxon>Diversisporales</taxon>
        <taxon>Gigasporaceae</taxon>
        <taxon>Racocetra</taxon>
    </lineage>
</organism>
<keyword evidence="3" id="KW-1185">Reference proteome</keyword>
<reference evidence="2" key="1">
    <citation type="submission" date="2021-06" db="EMBL/GenBank/DDBJ databases">
        <authorList>
            <person name="Kallberg Y."/>
            <person name="Tangrot J."/>
            <person name="Rosling A."/>
        </authorList>
    </citation>
    <scope>NUCLEOTIDE SEQUENCE</scope>
    <source>
        <strain evidence="2">IN212</strain>
    </source>
</reference>
<sequence>EDVEEEVMEAGIAEEGNPGRKTSRDEGQRDEEHETSAEPSTQNIEPNNSDSNYELDISKEK</sequence>
<dbReference type="EMBL" id="CAJVPZ010022877">
    <property type="protein sequence ID" value="CAG8713479.1"/>
    <property type="molecule type" value="Genomic_DNA"/>
</dbReference>
<evidence type="ECO:0000256" key="1">
    <source>
        <dbReference type="SAM" id="MobiDB-lite"/>
    </source>
</evidence>
<proteinExistence type="predicted"/>
<comment type="caution">
    <text evidence="2">The sequence shown here is derived from an EMBL/GenBank/DDBJ whole genome shotgun (WGS) entry which is preliminary data.</text>
</comment>
<dbReference type="Proteomes" id="UP000789396">
    <property type="component" value="Unassembled WGS sequence"/>
</dbReference>
<feature type="non-terminal residue" evidence="2">
    <location>
        <position position="61"/>
    </location>
</feature>
<accession>A0A9N9N9P1</accession>
<feature type="compositionally biased region" description="Basic and acidic residues" evidence="1">
    <location>
        <begin position="22"/>
        <end position="36"/>
    </location>
</feature>
<feature type="region of interest" description="Disordered" evidence="1">
    <location>
        <begin position="1"/>
        <end position="61"/>
    </location>
</feature>